<dbReference type="InterPro" id="IPR027795">
    <property type="entry name" value="CASTOR_ACT_dom"/>
</dbReference>
<gene>
    <name evidence="3" type="ORF">SAMN05216186_12938</name>
</gene>
<evidence type="ECO:0000259" key="1">
    <source>
        <dbReference type="Pfam" id="PF10000"/>
    </source>
</evidence>
<accession>A0A1G9MK03</accession>
<organism evidence="3 4">
    <name type="scientific">Pseudomonas indica</name>
    <dbReference type="NCBI Taxonomy" id="137658"/>
    <lineage>
        <taxon>Bacteria</taxon>
        <taxon>Pseudomonadati</taxon>
        <taxon>Pseudomonadota</taxon>
        <taxon>Gammaproteobacteria</taxon>
        <taxon>Pseudomonadales</taxon>
        <taxon>Pseudomonadaceae</taxon>
        <taxon>Pseudomonas</taxon>
    </lineage>
</organism>
<evidence type="ECO:0000259" key="2">
    <source>
        <dbReference type="Pfam" id="PF13840"/>
    </source>
</evidence>
<dbReference type="Pfam" id="PF10000">
    <property type="entry name" value="ACT_3"/>
    <property type="match status" value="1"/>
</dbReference>
<feature type="domain" description="DUF2241" evidence="1">
    <location>
        <begin position="2"/>
        <end position="69"/>
    </location>
</feature>
<proteinExistence type="predicted"/>
<dbReference type="STRING" id="137658.SAMN05216186_12938"/>
<feature type="domain" description="CASTOR ACT" evidence="2">
    <location>
        <begin position="70"/>
        <end position="126"/>
    </location>
</feature>
<reference evidence="3 4" key="1">
    <citation type="submission" date="2016-10" db="EMBL/GenBank/DDBJ databases">
        <authorList>
            <person name="de Groot N.N."/>
        </authorList>
    </citation>
    <scope>NUCLEOTIDE SEQUENCE [LARGE SCALE GENOMIC DNA]</scope>
    <source>
        <strain evidence="3 4">JCM 21544</strain>
    </source>
</reference>
<dbReference type="AlphaFoldDB" id="A0A1G9MK03"/>
<dbReference type="InterPro" id="IPR045865">
    <property type="entry name" value="ACT-like_dom_sf"/>
</dbReference>
<dbReference type="PANTHER" id="PTHR39199">
    <property type="entry name" value="BLR5128 PROTEIN"/>
    <property type="match status" value="1"/>
</dbReference>
<keyword evidence="4" id="KW-1185">Reference proteome</keyword>
<evidence type="ECO:0000313" key="3">
    <source>
        <dbReference type="EMBL" id="SDL74331.1"/>
    </source>
</evidence>
<dbReference type="Proteomes" id="UP000198706">
    <property type="component" value="Unassembled WGS sequence"/>
</dbReference>
<dbReference type="SUPFAM" id="SSF55021">
    <property type="entry name" value="ACT-like"/>
    <property type="match status" value="2"/>
</dbReference>
<dbReference type="PANTHER" id="PTHR39199:SF1">
    <property type="entry name" value="BLR5128 PROTEIN"/>
    <property type="match status" value="1"/>
</dbReference>
<dbReference type="InterPro" id="IPR018717">
    <property type="entry name" value="DUF2241"/>
</dbReference>
<dbReference type="EMBL" id="FNFD01000029">
    <property type="protein sequence ID" value="SDL74331.1"/>
    <property type="molecule type" value="Genomic_DNA"/>
</dbReference>
<name>A0A1G9MK03_9PSED</name>
<evidence type="ECO:0000313" key="4">
    <source>
        <dbReference type="Proteomes" id="UP000198706"/>
    </source>
</evidence>
<sequence length="134" mass="14443">MTGETSLSLLLRNLSARLNPGDYVFCSLPDHSLPTGLVPLGSFREQEGLTVILERQDAQRLGLAFGYVAAWITLDVHSSLAAVGLTAAFSKALAEAGISCNVIAGYYHDHLFVARDDAERALAALRQLAHPEEH</sequence>
<dbReference type="RefSeq" id="WP_084335657.1">
    <property type="nucleotide sequence ID" value="NZ_FNFD01000029.1"/>
</dbReference>
<protein>
    <submittedName>
        <fullName evidence="3">Uncharacterized protein</fullName>
    </submittedName>
</protein>
<dbReference type="Pfam" id="PF13840">
    <property type="entry name" value="ACT_7"/>
    <property type="match status" value="1"/>
</dbReference>
<dbReference type="Gene3D" id="3.30.2130.10">
    <property type="entry name" value="VC0802-like"/>
    <property type="match status" value="1"/>
</dbReference>